<feature type="compositionally biased region" description="Basic and acidic residues" evidence="1">
    <location>
        <begin position="68"/>
        <end position="77"/>
    </location>
</feature>
<accession>A0A1I5T9F9</accession>
<organism evidence="2 3">
    <name type="scientific">Geodermatophilus dictyosporus</name>
    <dbReference type="NCBI Taxonomy" id="1523247"/>
    <lineage>
        <taxon>Bacteria</taxon>
        <taxon>Bacillati</taxon>
        <taxon>Actinomycetota</taxon>
        <taxon>Actinomycetes</taxon>
        <taxon>Geodermatophilales</taxon>
        <taxon>Geodermatophilaceae</taxon>
        <taxon>Geodermatophilus</taxon>
    </lineage>
</organism>
<gene>
    <name evidence="2" type="ORF">SAMN05660464_4294</name>
</gene>
<feature type="region of interest" description="Disordered" evidence="1">
    <location>
        <begin position="159"/>
        <end position="200"/>
    </location>
</feature>
<feature type="compositionally biased region" description="Basic and acidic residues" evidence="1">
    <location>
        <begin position="35"/>
        <end position="44"/>
    </location>
</feature>
<protein>
    <recommendedName>
        <fullName evidence="4">DUF5872 domain-containing protein</fullName>
    </recommendedName>
</protein>
<evidence type="ECO:0000313" key="2">
    <source>
        <dbReference type="EMBL" id="SFP79461.1"/>
    </source>
</evidence>
<dbReference type="EMBL" id="FOWQ01000008">
    <property type="protein sequence ID" value="SFP79461.1"/>
    <property type="molecule type" value="Genomic_DNA"/>
</dbReference>
<keyword evidence="3" id="KW-1185">Reference proteome</keyword>
<reference evidence="3" key="1">
    <citation type="submission" date="2016-10" db="EMBL/GenBank/DDBJ databases">
        <authorList>
            <person name="Varghese N."/>
            <person name="Submissions S."/>
        </authorList>
    </citation>
    <scope>NUCLEOTIDE SEQUENCE [LARGE SCALE GENOMIC DNA]</scope>
    <source>
        <strain evidence="3">DSM 44208</strain>
    </source>
</reference>
<evidence type="ECO:0000313" key="3">
    <source>
        <dbReference type="Proteomes" id="UP000198857"/>
    </source>
</evidence>
<feature type="region of interest" description="Disordered" evidence="1">
    <location>
        <begin position="1"/>
        <end position="22"/>
    </location>
</feature>
<dbReference type="AlphaFoldDB" id="A0A1I5T9F9"/>
<feature type="region of interest" description="Disordered" evidence="1">
    <location>
        <begin position="35"/>
        <end position="147"/>
    </location>
</feature>
<evidence type="ECO:0000256" key="1">
    <source>
        <dbReference type="SAM" id="MobiDB-lite"/>
    </source>
</evidence>
<proteinExistence type="predicted"/>
<dbReference type="STRING" id="1523247.SAMN05660464_4294"/>
<feature type="compositionally biased region" description="Basic and acidic residues" evidence="1">
    <location>
        <begin position="90"/>
        <end position="108"/>
    </location>
</feature>
<name>A0A1I5T9F9_9ACTN</name>
<sequence length="200" mass="22606">MRHGRIGYRGPMSGKSAEDYARDYTDPELRERLKEEIKAGDRGGRPGQWSARKSQLLTHEYEAAGGGYRHEGERTESQQHLQEWGAQDWHTAEGSDRARGADGTKRYLPDAAWQLLSEEEKEATDTRKKGSAQQHVANTDAAKEARKAAELVDVTANEARERVGRLHGDSQLDRAERAERDLGKGRKTVLEAIERQRDRD</sequence>
<evidence type="ECO:0008006" key="4">
    <source>
        <dbReference type="Google" id="ProtNLM"/>
    </source>
</evidence>
<dbReference type="Proteomes" id="UP000198857">
    <property type="component" value="Unassembled WGS sequence"/>
</dbReference>